<sequence>MGRRWFSASSRQCAFCVEESFFRLGDAAVVLYSPYSKIITCSNSSFYTNCAGHHPAFVDVEGLEGLDYRIGFSASTSRALSTHENGFGMFLRMAENRENASGVLRKRIASAGWVAST</sequence>
<evidence type="ECO:0000313" key="1">
    <source>
        <dbReference type="EMBL" id="ETO81097.1"/>
    </source>
</evidence>
<organism evidence="1 2">
    <name type="scientific">Phytophthora nicotianae P1976</name>
    <dbReference type="NCBI Taxonomy" id="1317066"/>
    <lineage>
        <taxon>Eukaryota</taxon>
        <taxon>Sar</taxon>
        <taxon>Stramenopiles</taxon>
        <taxon>Oomycota</taxon>
        <taxon>Peronosporomycetes</taxon>
        <taxon>Peronosporales</taxon>
        <taxon>Peronosporaceae</taxon>
        <taxon>Phytophthora</taxon>
    </lineage>
</organism>
<protein>
    <submittedName>
        <fullName evidence="1">Uncharacterized protein</fullName>
    </submittedName>
</protein>
<accession>A0A081AQD6</accession>
<proteinExistence type="predicted"/>
<evidence type="ECO:0000313" key="2">
    <source>
        <dbReference type="Proteomes" id="UP000028582"/>
    </source>
</evidence>
<reference evidence="1 2" key="1">
    <citation type="submission" date="2013-11" db="EMBL/GenBank/DDBJ databases">
        <title>The Genome Sequence of Phytophthora parasitica P1976.</title>
        <authorList>
            <consortium name="The Broad Institute Genomics Platform"/>
            <person name="Russ C."/>
            <person name="Tyler B."/>
            <person name="Panabieres F."/>
            <person name="Shan W."/>
            <person name="Tripathy S."/>
            <person name="Grunwald N."/>
            <person name="Machado M."/>
            <person name="Johnson C.S."/>
            <person name="Walker B."/>
            <person name="Young S."/>
            <person name="Zeng Q."/>
            <person name="Gargeya S."/>
            <person name="Fitzgerald M."/>
            <person name="Haas B."/>
            <person name="Abouelleil A."/>
            <person name="Allen A.W."/>
            <person name="Alvarado L."/>
            <person name="Arachchi H.M."/>
            <person name="Berlin A.M."/>
            <person name="Chapman S.B."/>
            <person name="Gainer-Dewar J."/>
            <person name="Goldberg J."/>
            <person name="Griggs A."/>
            <person name="Gujja S."/>
            <person name="Hansen M."/>
            <person name="Howarth C."/>
            <person name="Imamovic A."/>
            <person name="Ireland A."/>
            <person name="Larimer J."/>
            <person name="McCowan C."/>
            <person name="Murphy C."/>
            <person name="Pearson M."/>
            <person name="Poon T.W."/>
            <person name="Priest M."/>
            <person name="Roberts A."/>
            <person name="Saif S."/>
            <person name="Shea T."/>
            <person name="Sisk P."/>
            <person name="Sykes S."/>
            <person name="Wortman J."/>
            <person name="Nusbaum C."/>
            <person name="Birren B."/>
        </authorList>
    </citation>
    <scope>NUCLEOTIDE SEQUENCE [LARGE SCALE GENOMIC DNA]</scope>
    <source>
        <strain evidence="1 2">P1976</strain>
    </source>
</reference>
<dbReference type="EMBL" id="ANJA01000910">
    <property type="protein sequence ID" value="ETO81097.1"/>
    <property type="molecule type" value="Genomic_DNA"/>
</dbReference>
<gene>
    <name evidence="1" type="ORF">F444_04524</name>
</gene>
<dbReference type="AlphaFoldDB" id="A0A081AQD6"/>
<name>A0A081AQD6_PHYNI</name>
<comment type="caution">
    <text evidence="1">The sequence shown here is derived from an EMBL/GenBank/DDBJ whole genome shotgun (WGS) entry which is preliminary data.</text>
</comment>
<dbReference type="Proteomes" id="UP000028582">
    <property type="component" value="Unassembled WGS sequence"/>
</dbReference>